<keyword evidence="2" id="KW-1185">Reference proteome</keyword>
<dbReference type="Proteomes" id="UP000327118">
    <property type="component" value="Unassembled WGS sequence"/>
</dbReference>
<name>A0A5N6Z8Q5_9EURO</name>
<dbReference type="EMBL" id="ML739082">
    <property type="protein sequence ID" value="KAE8354047.1"/>
    <property type="molecule type" value="Genomic_DNA"/>
</dbReference>
<evidence type="ECO:0000313" key="1">
    <source>
        <dbReference type="EMBL" id="KAE8354047.1"/>
    </source>
</evidence>
<accession>A0A5N6Z8Q5</accession>
<dbReference type="AlphaFoldDB" id="A0A5N6Z8Q5"/>
<evidence type="ECO:0000313" key="2">
    <source>
        <dbReference type="Proteomes" id="UP000327118"/>
    </source>
</evidence>
<gene>
    <name evidence="1" type="ORF">BDV28DRAFT_95985</name>
</gene>
<proteinExistence type="predicted"/>
<sequence length="65" mass="7424">MLVFLSRGFPLLLILVLVGPVPHIGGILSVLSPILTDCSIYCPHFPRGYCLEIRKLKLVWWHLRL</sequence>
<protein>
    <submittedName>
        <fullName evidence="1">Uncharacterized protein</fullName>
    </submittedName>
</protein>
<organism evidence="1 2">
    <name type="scientific">Aspergillus coremiiformis</name>
    <dbReference type="NCBI Taxonomy" id="138285"/>
    <lineage>
        <taxon>Eukaryota</taxon>
        <taxon>Fungi</taxon>
        <taxon>Dikarya</taxon>
        <taxon>Ascomycota</taxon>
        <taxon>Pezizomycotina</taxon>
        <taxon>Eurotiomycetes</taxon>
        <taxon>Eurotiomycetidae</taxon>
        <taxon>Eurotiales</taxon>
        <taxon>Aspergillaceae</taxon>
        <taxon>Aspergillus</taxon>
        <taxon>Aspergillus subgen. Circumdati</taxon>
    </lineage>
</organism>
<reference evidence="2" key="1">
    <citation type="submission" date="2019-04" db="EMBL/GenBank/DDBJ databases">
        <title>Friends and foes A comparative genomics studyof 23 Aspergillus species from section Flavi.</title>
        <authorList>
            <consortium name="DOE Joint Genome Institute"/>
            <person name="Kjaerbolling I."/>
            <person name="Vesth T."/>
            <person name="Frisvad J.C."/>
            <person name="Nybo J.L."/>
            <person name="Theobald S."/>
            <person name="Kildgaard S."/>
            <person name="Isbrandt T."/>
            <person name="Kuo A."/>
            <person name="Sato A."/>
            <person name="Lyhne E.K."/>
            <person name="Kogle M.E."/>
            <person name="Wiebenga A."/>
            <person name="Kun R.S."/>
            <person name="Lubbers R.J."/>
            <person name="Makela M.R."/>
            <person name="Barry K."/>
            <person name="Chovatia M."/>
            <person name="Clum A."/>
            <person name="Daum C."/>
            <person name="Haridas S."/>
            <person name="He G."/>
            <person name="LaButti K."/>
            <person name="Lipzen A."/>
            <person name="Mondo S."/>
            <person name="Riley R."/>
            <person name="Salamov A."/>
            <person name="Simmons B.A."/>
            <person name="Magnuson J.K."/>
            <person name="Henrissat B."/>
            <person name="Mortensen U.H."/>
            <person name="Larsen T.O."/>
            <person name="Devries R.P."/>
            <person name="Grigoriev I.V."/>
            <person name="Machida M."/>
            <person name="Baker S.E."/>
            <person name="Andersen M.R."/>
        </authorList>
    </citation>
    <scope>NUCLEOTIDE SEQUENCE [LARGE SCALE GENOMIC DNA]</scope>
    <source>
        <strain evidence="2">CBS 553.77</strain>
    </source>
</reference>